<dbReference type="OrthoDB" id="72788at2759"/>
<dbReference type="Gene3D" id="3.20.20.70">
    <property type="entry name" value="Aldolase class I"/>
    <property type="match status" value="1"/>
</dbReference>
<comment type="caution">
    <text evidence="8">The sequence shown here is derived from an EMBL/GenBank/DDBJ whole genome shotgun (WGS) entry which is preliminary data.</text>
</comment>
<evidence type="ECO:0000256" key="5">
    <source>
        <dbReference type="ARBA" id="ARBA00023002"/>
    </source>
</evidence>
<dbReference type="Pfam" id="PF00724">
    <property type="entry name" value="Oxidored_FMN"/>
    <property type="match status" value="1"/>
</dbReference>
<dbReference type="InterPro" id="IPR044152">
    <property type="entry name" value="YqjM-like"/>
</dbReference>
<feature type="domain" description="NADH:flavin oxidoreductase/NADH oxidase N-terminal" evidence="7">
    <location>
        <begin position="45"/>
        <end position="311"/>
    </location>
</feature>
<dbReference type="GO" id="GO:0003959">
    <property type="term" value="F:NADPH dehydrogenase activity"/>
    <property type="evidence" value="ECO:0007669"/>
    <property type="project" value="InterPro"/>
</dbReference>
<evidence type="ECO:0000256" key="2">
    <source>
        <dbReference type="ARBA" id="ARBA00022630"/>
    </source>
</evidence>
<dbReference type="SUPFAM" id="SSF51395">
    <property type="entry name" value="FMN-linked oxidoreductases"/>
    <property type="match status" value="1"/>
</dbReference>
<dbReference type="Proteomes" id="UP000567179">
    <property type="component" value="Unassembled WGS sequence"/>
</dbReference>
<evidence type="ECO:0000313" key="9">
    <source>
        <dbReference type="Proteomes" id="UP000567179"/>
    </source>
</evidence>
<dbReference type="CDD" id="cd02932">
    <property type="entry name" value="OYE_YqiM_FMN"/>
    <property type="match status" value="1"/>
</dbReference>
<dbReference type="AlphaFoldDB" id="A0A8H5ATD3"/>
<evidence type="ECO:0000313" key="8">
    <source>
        <dbReference type="EMBL" id="KAF5310745.1"/>
    </source>
</evidence>
<dbReference type="PANTHER" id="PTHR43303">
    <property type="entry name" value="NADPH DEHYDROGENASE C23G7.10C-RELATED"/>
    <property type="match status" value="1"/>
</dbReference>
<comment type="cofactor">
    <cofactor evidence="1">
        <name>FMN</name>
        <dbReference type="ChEBI" id="CHEBI:58210"/>
    </cofactor>
</comment>
<name>A0A8H5ATD3_9AGAR</name>
<keyword evidence="5" id="KW-0560">Oxidoreductase</keyword>
<evidence type="ECO:0000259" key="7">
    <source>
        <dbReference type="Pfam" id="PF00724"/>
    </source>
</evidence>
<dbReference type="PANTHER" id="PTHR43303:SF4">
    <property type="entry name" value="NADPH DEHYDROGENASE C23G7.10C-RELATED"/>
    <property type="match status" value="1"/>
</dbReference>
<evidence type="ECO:0000256" key="1">
    <source>
        <dbReference type="ARBA" id="ARBA00001917"/>
    </source>
</evidence>
<accession>A0A8H5ATD3</accession>
<dbReference type="InterPro" id="IPR013785">
    <property type="entry name" value="Aldolase_TIM"/>
</dbReference>
<evidence type="ECO:0000256" key="6">
    <source>
        <dbReference type="SAM" id="MobiDB-lite"/>
    </source>
</evidence>
<feature type="compositionally biased region" description="Low complexity" evidence="6">
    <location>
        <begin position="361"/>
        <end position="378"/>
    </location>
</feature>
<dbReference type="GO" id="GO:0050661">
    <property type="term" value="F:NADP binding"/>
    <property type="evidence" value="ECO:0007669"/>
    <property type="project" value="InterPro"/>
</dbReference>
<feature type="region of interest" description="Disordered" evidence="6">
    <location>
        <begin position="348"/>
        <end position="389"/>
    </location>
</feature>
<reference evidence="8 9" key="1">
    <citation type="journal article" date="2020" name="ISME J.">
        <title>Uncovering the hidden diversity of litter-decomposition mechanisms in mushroom-forming fungi.</title>
        <authorList>
            <person name="Floudas D."/>
            <person name="Bentzer J."/>
            <person name="Ahren D."/>
            <person name="Johansson T."/>
            <person name="Persson P."/>
            <person name="Tunlid A."/>
        </authorList>
    </citation>
    <scope>NUCLEOTIDE SEQUENCE [LARGE SCALE GENOMIC DNA]</scope>
    <source>
        <strain evidence="8 9">CBS 101986</strain>
    </source>
</reference>
<keyword evidence="4" id="KW-0521">NADP</keyword>
<feature type="compositionally biased region" description="Basic and acidic residues" evidence="6">
    <location>
        <begin position="458"/>
        <end position="477"/>
    </location>
</feature>
<dbReference type="EMBL" id="JAACJJ010000057">
    <property type="protein sequence ID" value="KAF5310745.1"/>
    <property type="molecule type" value="Genomic_DNA"/>
</dbReference>
<protein>
    <recommendedName>
        <fullName evidence="7">NADH:flavin oxidoreductase/NADH oxidase N-terminal domain-containing protein</fullName>
    </recommendedName>
</protein>
<sequence>MSKSQIPDNLNVAAPNAPYFTPIQHPPAGTGLNVVEGADKKLPMLFQPIQIRGVLFPNRIWLSPLCQYSAQNGHFTPWHMAHLGGILTRGPGHTMIEATAVTANGRITPEDSGIWSDDHIAPLASVVTFAHSQSQKIGIQLAHAGRKASTVAPWISGDPLASEAVGGWPDDVWGPSDVPYSDAYPKVKALSKEGIQSVVQAFGDAAGRALKAGFDVIEIHGAHGYLLSSFLSPVANKRTDEYGGSFENRVRLILEVVDKVRSVIPVQMPLFFRISGTDWLEHTSDPSWRAADTARLAPLLYAHGVDLIDISSGGNSANQKIGTAPLVPAGMRAYQSPLAKTVMDAIGAQNAYPPPPPPPAHSGAHKSAAASSAAASDADNMMAEGPGRPERLIVGTVGAITSGEQAEKLLQEGYADLVMVGRHFQKNPGTVWEFAEELGVDIQLPSQIRWGVKGRGKKTSDGKENHAKDGDKSNEAK</sequence>
<organism evidence="8 9">
    <name type="scientific">Psilocybe cf. subviscida</name>
    <dbReference type="NCBI Taxonomy" id="2480587"/>
    <lineage>
        <taxon>Eukaryota</taxon>
        <taxon>Fungi</taxon>
        <taxon>Dikarya</taxon>
        <taxon>Basidiomycota</taxon>
        <taxon>Agaricomycotina</taxon>
        <taxon>Agaricomycetes</taxon>
        <taxon>Agaricomycetidae</taxon>
        <taxon>Agaricales</taxon>
        <taxon>Agaricineae</taxon>
        <taxon>Strophariaceae</taxon>
        <taxon>Psilocybe</taxon>
    </lineage>
</organism>
<feature type="region of interest" description="Disordered" evidence="6">
    <location>
        <begin position="451"/>
        <end position="477"/>
    </location>
</feature>
<gene>
    <name evidence="8" type="ORF">D9619_007783</name>
</gene>
<keyword evidence="2" id="KW-0285">Flavoprotein</keyword>
<dbReference type="InterPro" id="IPR001155">
    <property type="entry name" value="OxRdtase_FMN_N"/>
</dbReference>
<proteinExistence type="predicted"/>
<evidence type="ECO:0000256" key="4">
    <source>
        <dbReference type="ARBA" id="ARBA00022857"/>
    </source>
</evidence>
<dbReference type="GO" id="GO:0010181">
    <property type="term" value="F:FMN binding"/>
    <property type="evidence" value="ECO:0007669"/>
    <property type="project" value="InterPro"/>
</dbReference>
<keyword evidence="9" id="KW-1185">Reference proteome</keyword>
<keyword evidence="3" id="KW-0288">FMN</keyword>
<evidence type="ECO:0000256" key="3">
    <source>
        <dbReference type="ARBA" id="ARBA00022643"/>
    </source>
</evidence>